<evidence type="ECO:0000313" key="1">
    <source>
        <dbReference type="EMBL" id="GGQ93622.1"/>
    </source>
</evidence>
<protein>
    <submittedName>
        <fullName evidence="1">Uncharacterized protein</fullName>
    </submittedName>
</protein>
<comment type="caution">
    <text evidence="1">The sequence shown here is derived from an EMBL/GenBank/DDBJ whole genome shotgun (WGS) entry which is preliminary data.</text>
</comment>
<dbReference type="EMBL" id="BMSX01000001">
    <property type="protein sequence ID" value="GGQ93622.1"/>
    <property type="molecule type" value="Genomic_DNA"/>
</dbReference>
<gene>
    <name evidence="1" type="ORF">GCM10010251_05500</name>
</gene>
<organism evidence="1 2">
    <name type="scientific">Streptomyces aurantiogriseus</name>
    <dbReference type="NCBI Taxonomy" id="66870"/>
    <lineage>
        <taxon>Bacteria</taxon>
        <taxon>Bacillati</taxon>
        <taxon>Actinomycetota</taxon>
        <taxon>Actinomycetes</taxon>
        <taxon>Kitasatosporales</taxon>
        <taxon>Streptomycetaceae</taxon>
        <taxon>Streptomyces</taxon>
    </lineage>
</organism>
<evidence type="ECO:0000313" key="2">
    <source>
        <dbReference type="Proteomes" id="UP000658320"/>
    </source>
</evidence>
<dbReference type="Proteomes" id="UP000658320">
    <property type="component" value="Unassembled WGS sequence"/>
</dbReference>
<reference evidence="1" key="1">
    <citation type="journal article" date="2014" name="Int. J. Syst. Evol. Microbiol.">
        <title>Complete genome sequence of Corynebacterium casei LMG S-19264T (=DSM 44701T), isolated from a smear-ripened cheese.</title>
        <authorList>
            <consortium name="US DOE Joint Genome Institute (JGI-PGF)"/>
            <person name="Walter F."/>
            <person name="Albersmeier A."/>
            <person name="Kalinowski J."/>
            <person name="Ruckert C."/>
        </authorList>
    </citation>
    <scope>NUCLEOTIDE SEQUENCE</scope>
    <source>
        <strain evidence="1">JCM 4346</strain>
    </source>
</reference>
<accession>A0A918F1Z4</accession>
<reference evidence="1" key="2">
    <citation type="submission" date="2020-09" db="EMBL/GenBank/DDBJ databases">
        <authorList>
            <person name="Sun Q."/>
            <person name="Ohkuma M."/>
        </authorList>
    </citation>
    <scope>NUCLEOTIDE SEQUENCE</scope>
    <source>
        <strain evidence="1">JCM 4346</strain>
    </source>
</reference>
<proteinExistence type="predicted"/>
<sequence>MPGWAVMRALGLAELSNYTVYRELEGTEAEALAGMLRIIDTFEEAVTAAGRRRQRRQVFRVSERSYFVRVENRMSIHEAHFILAELIADTHTDGLPDTAGGLTETP</sequence>
<dbReference type="AlphaFoldDB" id="A0A918F1Z4"/>
<dbReference type="RefSeq" id="WP_189931731.1">
    <property type="nucleotide sequence ID" value="NZ_BMSX01000001.1"/>
</dbReference>
<name>A0A918F1Z4_9ACTN</name>
<keyword evidence="2" id="KW-1185">Reference proteome</keyword>